<evidence type="ECO:0000313" key="1">
    <source>
        <dbReference type="EMBL" id="MQY06370.1"/>
    </source>
</evidence>
<name>A0A7K0BYW0_9ACTN</name>
<dbReference type="PANTHER" id="PTHR45458:SF1">
    <property type="entry name" value="SHORT CHAIN DEHYDROGENASE"/>
    <property type="match status" value="1"/>
</dbReference>
<dbReference type="SUPFAM" id="SSF51735">
    <property type="entry name" value="NAD(P)-binding Rossmann-fold domains"/>
    <property type="match status" value="1"/>
</dbReference>
<dbReference type="InterPro" id="IPR002347">
    <property type="entry name" value="SDR_fam"/>
</dbReference>
<dbReference type="EMBL" id="WEGH01000003">
    <property type="protein sequence ID" value="MQY06370.1"/>
    <property type="molecule type" value="Genomic_DNA"/>
</dbReference>
<dbReference type="Proteomes" id="UP000487268">
    <property type="component" value="Unassembled WGS sequence"/>
</dbReference>
<reference evidence="1 2" key="1">
    <citation type="submission" date="2019-10" db="EMBL/GenBank/DDBJ databases">
        <title>Actinomadura rubteroloni sp. nov. and Actinomadura macrotermitis sp. nov., isolated from the gut of fungus growing-termite Macrotermes natalensis.</title>
        <authorList>
            <person name="Benndorf R."/>
            <person name="Martin K."/>
            <person name="Kuefner M."/>
            <person name="De Beer W."/>
            <person name="Kaster A.-K."/>
            <person name="Vollmers J."/>
            <person name="Poulsen M."/>
            <person name="Beemelmanns C."/>
        </authorList>
    </citation>
    <scope>NUCLEOTIDE SEQUENCE [LARGE SCALE GENOMIC DNA]</scope>
    <source>
        <strain evidence="1 2">RB68</strain>
    </source>
</reference>
<proteinExistence type="predicted"/>
<protein>
    <recommendedName>
        <fullName evidence="3">3-oxoacyl-ACP reductase</fullName>
    </recommendedName>
</protein>
<dbReference type="Gene3D" id="3.40.50.720">
    <property type="entry name" value="NAD(P)-binding Rossmann-like Domain"/>
    <property type="match status" value="1"/>
</dbReference>
<comment type="caution">
    <text evidence="1">The sequence shown here is derived from an EMBL/GenBank/DDBJ whole genome shotgun (WGS) entry which is preliminary data.</text>
</comment>
<keyword evidence="2" id="KW-1185">Reference proteome</keyword>
<gene>
    <name evidence="1" type="ORF">ACRB68_44580</name>
</gene>
<dbReference type="GO" id="GO:0016616">
    <property type="term" value="F:oxidoreductase activity, acting on the CH-OH group of donors, NAD or NADP as acceptor"/>
    <property type="evidence" value="ECO:0007669"/>
    <property type="project" value="TreeGrafter"/>
</dbReference>
<evidence type="ECO:0008006" key="3">
    <source>
        <dbReference type="Google" id="ProtNLM"/>
    </source>
</evidence>
<dbReference type="InterPro" id="IPR036291">
    <property type="entry name" value="NAD(P)-bd_dom_sf"/>
</dbReference>
<dbReference type="RefSeq" id="WP_153535586.1">
    <property type="nucleotide sequence ID" value="NZ_WEGH01000003.1"/>
</dbReference>
<organism evidence="1 2">
    <name type="scientific">Actinomadura macrotermitis</name>
    <dbReference type="NCBI Taxonomy" id="2585200"/>
    <lineage>
        <taxon>Bacteria</taxon>
        <taxon>Bacillati</taxon>
        <taxon>Actinomycetota</taxon>
        <taxon>Actinomycetes</taxon>
        <taxon>Streptosporangiales</taxon>
        <taxon>Thermomonosporaceae</taxon>
        <taxon>Actinomadura</taxon>
    </lineage>
</organism>
<dbReference type="PANTHER" id="PTHR45458">
    <property type="entry name" value="SHORT-CHAIN DEHYDROGENASE/REDUCTASE SDR"/>
    <property type="match status" value="1"/>
</dbReference>
<dbReference type="OrthoDB" id="9785826at2"/>
<evidence type="ECO:0000313" key="2">
    <source>
        <dbReference type="Proteomes" id="UP000487268"/>
    </source>
</evidence>
<accession>A0A7K0BYW0</accession>
<dbReference type="Pfam" id="PF00106">
    <property type="entry name" value="adh_short"/>
    <property type="match status" value="1"/>
</dbReference>
<sequence>MSAGSEKKALIIGASRGLGHALAAEFLSRGWQVTATERTPSALHGLAGPAGGRLTVENVDITVPEQVTALHERLAGSRFDLLYVNAGTNYTTDPSATFADVSTEDFVRVMVTNALSPMRVIETLQDLVPASGTIGVMSSGQGSVTDNTNGGFEVYRASKSALNQLMRSFAARHADDPRTLLLMAPGWVKTDLGGPSARLTIDESVPGLADTIEAQAGRGGLHYLDRQGRTVNW</sequence>
<dbReference type="InterPro" id="IPR052184">
    <property type="entry name" value="SDR_enzymes"/>
</dbReference>
<dbReference type="AlphaFoldDB" id="A0A7K0BYW0"/>
<dbReference type="PRINTS" id="PR00081">
    <property type="entry name" value="GDHRDH"/>
</dbReference>